<dbReference type="PIRSF" id="PIRSF000103">
    <property type="entry name" value="HIBADH"/>
    <property type="match status" value="1"/>
</dbReference>
<evidence type="ECO:0000256" key="3">
    <source>
        <dbReference type="PIRSR" id="PIRSR000103-1"/>
    </source>
</evidence>
<dbReference type="Pfam" id="PF03446">
    <property type="entry name" value="NAD_binding_2"/>
    <property type="match status" value="1"/>
</dbReference>
<dbReference type="InterPro" id="IPR008927">
    <property type="entry name" value="6-PGluconate_DH-like_C_sf"/>
</dbReference>
<dbReference type="Gene3D" id="1.10.1040.10">
    <property type="entry name" value="N-(1-d-carboxylethyl)-l-norvaline Dehydrogenase, domain 2"/>
    <property type="match status" value="1"/>
</dbReference>
<feature type="domain" description="3-hydroxyisobutyrate dehydrogenase-like NAD-binding" evidence="6">
    <location>
        <begin position="166"/>
        <end position="285"/>
    </location>
</feature>
<dbReference type="GO" id="GO:0051287">
    <property type="term" value="F:NAD binding"/>
    <property type="evidence" value="ECO:0007669"/>
    <property type="project" value="InterPro"/>
</dbReference>
<name>A0A6A7GBZ6_9CRUS</name>
<feature type="domain" description="6-phosphogluconate dehydrogenase NADP-binding" evidence="5">
    <location>
        <begin position="3"/>
        <end position="162"/>
    </location>
</feature>
<reference evidence="7" key="1">
    <citation type="submission" date="2017-11" db="EMBL/GenBank/DDBJ databases">
        <title>The sensing device of the deep-sea amphipod.</title>
        <authorList>
            <person name="Kobayashi H."/>
            <person name="Nagahama T."/>
            <person name="Arai W."/>
            <person name="Sasagawa Y."/>
            <person name="Umeda M."/>
            <person name="Hayashi T."/>
            <person name="Nikaido I."/>
            <person name="Watanabe H."/>
            <person name="Oguri K."/>
            <person name="Kitazato H."/>
            <person name="Fujioka K."/>
            <person name="Kido Y."/>
            <person name="Takami H."/>
        </authorList>
    </citation>
    <scope>NUCLEOTIDE SEQUENCE</scope>
    <source>
        <tissue evidence="7">Whole body</tissue>
    </source>
</reference>
<accession>A0A6A7GBZ6</accession>
<protein>
    <submittedName>
        <fullName evidence="7">NAD(P)-dependent oxidoreductase</fullName>
    </submittedName>
</protein>
<sequence length="345" mass="37310">MANVAWIGLGAMGFQMAGRLSRFPCVVYNRATSIAKEHSTKFGTVFAPSIQTLCKSSPSMIFTCLPTSKEVENVINEIMCHKELLQKDTLFVDCTSGEPADTRKIGKILESSGFSMVDAPISGGPHGAKAGTLSMMVGGSRSDFDRLKSVATAISANQVYCGPLSSGHAVKAINNIMNSTHLMVAAEGLAALTKMGIDPAAALRVINASSGRSLQTEQRLPKAVLSRKFDYNFKLGLMNKDINIANRIMDDYFPEALLMRTTQVLSNNAVKEMGYDADYTEMVRYVEKVANVIIQSPLDTDSKSSTSAKDSVEQTVAAETSQQKSRSPSPPFLREKTSAEQQQTP</sequence>
<dbReference type="InterPro" id="IPR036291">
    <property type="entry name" value="NAD(P)-bd_dom_sf"/>
</dbReference>
<keyword evidence="2" id="KW-0520">NAD</keyword>
<evidence type="ECO:0000313" key="7">
    <source>
        <dbReference type="EMBL" id="LAC28089.1"/>
    </source>
</evidence>
<feature type="region of interest" description="Disordered" evidence="4">
    <location>
        <begin position="299"/>
        <end position="345"/>
    </location>
</feature>
<evidence type="ECO:0000259" key="6">
    <source>
        <dbReference type="Pfam" id="PF14833"/>
    </source>
</evidence>
<feature type="compositionally biased region" description="Polar residues" evidence="4">
    <location>
        <begin position="313"/>
        <end position="327"/>
    </location>
</feature>
<dbReference type="Gene3D" id="3.40.50.720">
    <property type="entry name" value="NAD(P)-binding Rossmann-like Domain"/>
    <property type="match status" value="1"/>
</dbReference>
<organism evidence="7">
    <name type="scientific">Hirondellea gigas</name>
    <dbReference type="NCBI Taxonomy" id="1518452"/>
    <lineage>
        <taxon>Eukaryota</taxon>
        <taxon>Metazoa</taxon>
        <taxon>Ecdysozoa</taxon>
        <taxon>Arthropoda</taxon>
        <taxon>Crustacea</taxon>
        <taxon>Multicrustacea</taxon>
        <taxon>Malacostraca</taxon>
        <taxon>Eumalacostraca</taxon>
        <taxon>Peracarida</taxon>
        <taxon>Amphipoda</taxon>
        <taxon>Amphilochidea</taxon>
        <taxon>Lysianassida</taxon>
        <taxon>Lysianassidira</taxon>
        <taxon>Lysianassoidea</taxon>
        <taxon>Lysianassidae</taxon>
        <taxon>Hirondellea</taxon>
    </lineage>
</organism>
<dbReference type="Pfam" id="PF14833">
    <property type="entry name" value="NAD_binding_11"/>
    <property type="match status" value="1"/>
</dbReference>
<dbReference type="AlphaFoldDB" id="A0A6A7GBZ6"/>
<evidence type="ECO:0000256" key="4">
    <source>
        <dbReference type="SAM" id="MobiDB-lite"/>
    </source>
</evidence>
<dbReference type="GO" id="GO:0016491">
    <property type="term" value="F:oxidoreductase activity"/>
    <property type="evidence" value="ECO:0007669"/>
    <property type="project" value="UniProtKB-KW"/>
</dbReference>
<proteinExistence type="evidence at transcript level"/>
<dbReference type="EMBL" id="IACT01008977">
    <property type="protein sequence ID" value="LAC28089.1"/>
    <property type="molecule type" value="mRNA"/>
</dbReference>
<dbReference type="PANTHER" id="PTHR43060">
    <property type="entry name" value="3-HYDROXYISOBUTYRATE DEHYDROGENASE-LIKE 1, MITOCHONDRIAL-RELATED"/>
    <property type="match status" value="1"/>
</dbReference>
<dbReference type="InterPro" id="IPR013328">
    <property type="entry name" value="6PGD_dom2"/>
</dbReference>
<feature type="active site" evidence="3">
    <location>
        <position position="171"/>
    </location>
</feature>
<dbReference type="InterPro" id="IPR029154">
    <property type="entry name" value="HIBADH-like_NADP-bd"/>
</dbReference>
<dbReference type="PANTHER" id="PTHR43060:SF15">
    <property type="entry name" value="3-HYDROXYISOBUTYRATE DEHYDROGENASE-LIKE 1, MITOCHONDRIAL-RELATED"/>
    <property type="match status" value="1"/>
</dbReference>
<evidence type="ECO:0000259" key="5">
    <source>
        <dbReference type="Pfam" id="PF03446"/>
    </source>
</evidence>
<dbReference type="SUPFAM" id="SSF48179">
    <property type="entry name" value="6-phosphogluconate dehydrogenase C-terminal domain-like"/>
    <property type="match status" value="1"/>
</dbReference>
<dbReference type="SUPFAM" id="SSF51735">
    <property type="entry name" value="NAD(P)-binding Rossmann-fold domains"/>
    <property type="match status" value="1"/>
</dbReference>
<dbReference type="GO" id="GO:0050661">
    <property type="term" value="F:NADP binding"/>
    <property type="evidence" value="ECO:0007669"/>
    <property type="project" value="InterPro"/>
</dbReference>
<keyword evidence="1" id="KW-0560">Oxidoreductase</keyword>
<evidence type="ECO:0000256" key="2">
    <source>
        <dbReference type="ARBA" id="ARBA00023027"/>
    </source>
</evidence>
<dbReference type="InterPro" id="IPR006115">
    <property type="entry name" value="6PGDH_NADP-bd"/>
</dbReference>
<evidence type="ECO:0000256" key="1">
    <source>
        <dbReference type="ARBA" id="ARBA00023002"/>
    </source>
</evidence>
<dbReference type="InterPro" id="IPR015815">
    <property type="entry name" value="HIBADH-related"/>
</dbReference>